<reference evidence="1" key="1">
    <citation type="submission" date="2020-08" db="EMBL/GenBank/DDBJ databases">
        <title>Multicomponent nature underlies the extraordinary mechanical properties of spider dragline silk.</title>
        <authorList>
            <person name="Kono N."/>
            <person name="Nakamura H."/>
            <person name="Mori M."/>
            <person name="Yoshida Y."/>
            <person name="Ohtoshi R."/>
            <person name="Malay A.D."/>
            <person name="Moran D.A.P."/>
            <person name="Tomita M."/>
            <person name="Numata K."/>
            <person name="Arakawa K."/>
        </authorList>
    </citation>
    <scope>NUCLEOTIDE SEQUENCE</scope>
</reference>
<name>A0A8X6ILV6_9ARAC</name>
<dbReference type="AlphaFoldDB" id="A0A8X6ILV6"/>
<protein>
    <submittedName>
        <fullName evidence="1">Integrase catalytic domain-containing protein</fullName>
    </submittedName>
</protein>
<comment type="caution">
    <text evidence="1">The sequence shown here is derived from an EMBL/GenBank/DDBJ whole genome shotgun (WGS) entry which is preliminary data.</text>
</comment>
<evidence type="ECO:0000313" key="1">
    <source>
        <dbReference type="EMBL" id="GFS48679.1"/>
    </source>
</evidence>
<proteinExistence type="predicted"/>
<sequence length="246" mass="28481">MESETAKRTALRPTWLRKQSGDWPMTKLGCEVKENQVSSRDKRFLANCQKGLRREICNAEFENAERILIKTVQRECFPELRNVPIINIVEDNEGLLPVKTKIIECRDDHCFLTTILLPANCAITTRRVEYLHKSNCRADTQILLLIIGEKHWILKSRRTVRQIIRKCVVCRQYRAGPLKMLLLPCWKTKLGMIFLLKMQPEELPIAAVGMEMFPESPTKSEVPVDYSDQEVNPELTEATLVIESRM</sequence>
<keyword evidence="2" id="KW-1185">Reference proteome</keyword>
<accession>A0A8X6ILV6</accession>
<gene>
    <name evidence="1" type="primary">AVEN_237726_1</name>
    <name evidence="1" type="ORF">TNIN_488411</name>
</gene>
<organism evidence="1 2">
    <name type="scientific">Trichonephila inaurata madagascariensis</name>
    <dbReference type="NCBI Taxonomy" id="2747483"/>
    <lineage>
        <taxon>Eukaryota</taxon>
        <taxon>Metazoa</taxon>
        <taxon>Ecdysozoa</taxon>
        <taxon>Arthropoda</taxon>
        <taxon>Chelicerata</taxon>
        <taxon>Arachnida</taxon>
        <taxon>Araneae</taxon>
        <taxon>Araneomorphae</taxon>
        <taxon>Entelegynae</taxon>
        <taxon>Araneoidea</taxon>
        <taxon>Nephilidae</taxon>
        <taxon>Trichonephila</taxon>
        <taxon>Trichonephila inaurata</taxon>
    </lineage>
</organism>
<evidence type="ECO:0000313" key="2">
    <source>
        <dbReference type="Proteomes" id="UP000886998"/>
    </source>
</evidence>
<dbReference type="Proteomes" id="UP000886998">
    <property type="component" value="Unassembled WGS sequence"/>
</dbReference>
<dbReference type="OrthoDB" id="10049357at2759"/>
<dbReference type="EMBL" id="BMAV01026256">
    <property type="protein sequence ID" value="GFS48679.1"/>
    <property type="molecule type" value="Genomic_DNA"/>
</dbReference>